<evidence type="ECO:0000313" key="4">
    <source>
        <dbReference type="Proteomes" id="UP001497522"/>
    </source>
</evidence>
<keyword evidence="1" id="KW-0560">Oxidoreductase</keyword>
<organism evidence="3 4">
    <name type="scientific">Sphagnum jensenii</name>
    <dbReference type="NCBI Taxonomy" id="128206"/>
    <lineage>
        <taxon>Eukaryota</taxon>
        <taxon>Viridiplantae</taxon>
        <taxon>Streptophyta</taxon>
        <taxon>Embryophyta</taxon>
        <taxon>Bryophyta</taxon>
        <taxon>Sphagnophytina</taxon>
        <taxon>Sphagnopsida</taxon>
        <taxon>Sphagnales</taxon>
        <taxon>Sphagnaceae</taxon>
        <taxon>Sphagnum</taxon>
    </lineage>
</organism>
<dbReference type="PANTHER" id="PTHR14239">
    <property type="entry name" value="DUDULIN-RELATED"/>
    <property type="match status" value="1"/>
</dbReference>
<dbReference type="Pfam" id="PF03807">
    <property type="entry name" value="F420_oxidored"/>
    <property type="match status" value="1"/>
</dbReference>
<proteinExistence type="predicted"/>
<keyword evidence="4" id="KW-1185">Reference proteome</keyword>
<dbReference type="EMBL" id="OZ023710">
    <property type="protein sequence ID" value="CAK9883369.1"/>
    <property type="molecule type" value="Genomic_DNA"/>
</dbReference>
<evidence type="ECO:0000313" key="3">
    <source>
        <dbReference type="EMBL" id="CAK9883369.1"/>
    </source>
</evidence>
<protein>
    <recommendedName>
        <fullName evidence="2">Pyrroline-5-carboxylate reductase catalytic N-terminal domain-containing protein</fullName>
    </recommendedName>
</protein>
<name>A0ABP1C3Z8_9BRYO</name>
<dbReference type="SUPFAM" id="SSF51735">
    <property type="entry name" value="NAD(P)-binding Rossmann-fold domains"/>
    <property type="match status" value="1"/>
</dbReference>
<accession>A0ABP1C3Z8</accession>
<dbReference type="InterPro" id="IPR028939">
    <property type="entry name" value="P5C_Rdtase_cat_N"/>
</dbReference>
<reference evidence="3" key="1">
    <citation type="submission" date="2024-03" db="EMBL/GenBank/DDBJ databases">
        <authorList>
            <consortium name="ELIXIR-Norway"/>
            <consortium name="Elixir Norway"/>
        </authorList>
    </citation>
    <scope>NUCLEOTIDE SEQUENCE</scope>
</reference>
<evidence type="ECO:0000259" key="2">
    <source>
        <dbReference type="Pfam" id="PF03807"/>
    </source>
</evidence>
<dbReference type="Proteomes" id="UP001497522">
    <property type="component" value="Chromosome 9"/>
</dbReference>
<gene>
    <name evidence="3" type="ORF">CSSPJE1EN2_LOCUS24620</name>
</gene>
<dbReference type="InterPro" id="IPR051267">
    <property type="entry name" value="STEAP_metalloreductase"/>
</dbReference>
<dbReference type="Gene3D" id="3.40.50.720">
    <property type="entry name" value="NAD(P)-binding Rossmann-like Domain"/>
    <property type="match status" value="1"/>
</dbReference>
<feature type="domain" description="Pyrroline-5-carboxylate reductase catalytic N-terminal" evidence="2">
    <location>
        <begin position="10"/>
        <end position="108"/>
    </location>
</feature>
<sequence>MAALDLTRRTIAVIPGTGNVGSRLAFQYAKAGLSVVVGSRDAAKAQQIAAQISKETHSSSVKGLTNAEAAASGDIIIWNPSGPLESREKLLKSLASHLVDKIIVDVTNVHYLFGQSEWGRISSTLLNRDALGAPARWTTAFKATFADLPDVNNPHTTFVAGDDPEAVATTIALVETIPGFKGANAGPLENSRIVELLGPQLVVLDKLNAGGKSFAYWKLGV</sequence>
<dbReference type="InterPro" id="IPR036291">
    <property type="entry name" value="NAD(P)-bd_dom_sf"/>
</dbReference>
<evidence type="ECO:0000256" key="1">
    <source>
        <dbReference type="ARBA" id="ARBA00023002"/>
    </source>
</evidence>